<evidence type="ECO:0000313" key="2">
    <source>
        <dbReference type="EMBL" id="MBA2882301.1"/>
    </source>
</evidence>
<dbReference type="Proteomes" id="UP000525298">
    <property type="component" value="Unassembled WGS sequence"/>
</dbReference>
<dbReference type="AlphaFoldDB" id="A0A7W0CAR9"/>
<dbReference type="GO" id="GO:0005524">
    <property type="term" value="F:ATP binding"/>
    <property type="evidence" value="ECO:0007669"/>
    <property type="project" value="InterPro"/>
</dbReference>
<name>A0A7W0CAR9_9BACT</name>
<keyword evidence="2" id="KW-0808">Transferase</keyword>
<evidence type="ECO:0000259" key="1">
    <source>
        <dbReference type="PROSITE" id="PS50011"/>
    </source>
</evidence>
<dbReference type="Gene3D" id="1.10.510.10">
    <property type="entry name" value="Transferase(Phosphotransferase) domain 1"/>
    <property type="match status" value="1"/>
</dbReference>
<dbReference type="GO" id="GO:0004674">
    <property type="term" value="F:protein serine/threonine kinase activity"/>
    <property type="evidence" value="ECO:0007669"/>
    <property type="project" value="UniProtKB-KW"/>
</dbReference>
<dbReference type="InterPro" id="IPR000719">
    <property type="entry name" value="Prot_kinase_dom"/>
</dbReference>
<proteinExistence type="predicted"/>
<keyword evidence="2" id="KW-0418">Kinase</keyword>
<dbReference type="InterPro" id="IPR011009">
    <property type="entry name" value="Kinase-like_dom_sf"/>
</dbReference>
<feature type="domain" description="Protein kinase" evidence="1">
    <location>
        <begin position="173"/>
        <end position="543"/>
    </location>
</feature>
<reference evidence="2 3" key="1">
    <citation type="submission" date="2020-07" db="EMBL/GenBank/DDBJ databases">
        <title>Genomic Encyclopedia of Type Strains, Phase IV (KMG-IV): sequencing the most valuable type-strain genomes for metagenomic binning, comparative biology and taxonomic classification.</title>
        <authorList>
            <person name="Goeker M."/>
        </authorList>
    </citation>
    <scope>NUCLEOTIDE SEQUENCE [LARGE SCALE GENOMIC DNA]</scope>
    <source>
        <strain evidence="2 3">DSM 17721</strain>
    </source>
</reference>
<keyword evidence="3" id="KW-1185">Reference proteome</keyword>
<sequence length="651" mass="75128">MHKATADIQSIIDYFLHLFTIQVLGPAKKPDAAEAVRISDNSTASTVYELKLRIGKTDKYRRMSILPIGERVESKSMCFSVIYDEPLVIKIPPHPITELKTYLTHIKLEHRIARRLSPAISCIFPRMQTILKKLPFVTLPGSVTPEETENACIAELRAKPGVQQYLKINNSFVYFMELSRHGFFNQVIESMHVVKERMRSDILQRMPEAFTDLPTFESLYGKHSAPVYLDLCRLYADFEDRVDRLSGKHGNTGVAPYQRRQWFFSRIAGFRPEIEADDLPEGLPEKLHELTDALIAENRQSLDNLYKTVHTRVQRKNFQTNRLRIKGLTVSVLELLYRLNHQRVAIRDLKPDNMFIDRQLDAAEHILADPSTYGLGLIDLETAMCFNKAEKPPQPLLAGTPPFATPSHVFPNPILQRLYPESLERIFYLQDWYAAVAIIFQIINGRVLFAKTGRLMPEIIRARRNAGKNPDRLLRMYTNVSGKFWKTAIAEFIEKIKRYQNRTESVEISFPHHLKTFLARSAYEEKHQLEADITSRINRHSFLDRRRDEILKASPRNLQKSIREKILLGRRPDSQTADALQALYAIAHAKYRIAHLQDSIQRISSSAEACFILSFMLERVFYTMHPPDWSADPSGRKGPCMTLYPPRTSRI</sequence>
<comment type="caution">
    <text evidence="2">The sequence shown here is derived from an EMBL/GenBank/DDBJ whole genome shotgun (WGS) entry which is preliminary data.</text>
</comment>
<evidence type="ECO:0000313" key="3">
    <source>
        <dbReference type="Proteomes" id="UP000525298"/>
    </source>
</evidence>
<dbReference type="SUPFAM" id="SSF56112">
    <property type="entry name" value="Protein kinase-like (PK-like)"/>
    <property type="match status" value="1"/>
</dbReference>
<keyword evidence="2" id="KW-0723">Serine/threonine-protein kinase</keyword>
<accession>A0A7W0CAR9</accession>
<dbReference type="RefSeq" id="WP_181551939.1">
    <property type="nucleotide sequence ID" value="NZ_JACDUS010000008.1"/>
</dbReference>
<dbReference type="EMBL" id="JACDUS010000008">
    <property type="protein sequence ID" value="MBA2882301.1"/>
    <property type="molecule type" value="Genomic_DNA"/>
</dbReference>
<organism evidence="2 3">
    <name type="scientific">Desulfosalsimonas propionicica</name>
    <dbReference type="NCBI Taxonomy" id="332175"/>
    <lineage>
        <taxon>Bacteria</taxon>
        <taxon>Pseudomonadati</taxon>
        <taxon>Thermodesulfobacteriota</taxon>
        <taxon>Desulfobacteria</taxon>
        <taxon>Desulfobacterales</taxon>
        <taxon>Desulfosalsimonadaceae</taxon>
        <taxon>Desulfosalsimonas</taxon>
    </lineage>
</organism>
<dbReference type="PROSITE" id="PS50011">
    <property type="entry name" value="PROTEIN_KINASE_DOM"/>
    <property type="match status" value="1"/>
</dbReference>
<gene>
    <name evidence="2" type="ORF">HNR65_002643</name>
</gene>
<protein>
    <submittedName>
        <fullName evidence="2">Serine/threonine protein kinase</fullName>
    </submittedName>
</protein>